<dbReference type="RefSeq" id="XP_016479337.2">
    <property type="nucleotide sequence ID" value="XM_016623851.2"/>
</dbReference>
<dbReference type="SUPFAM" id="SSF52047">
    <property type="entry name" value="RNI-like"/>
    <property type="match status" value="1"/>
</dbReference>
<protein>
    <submittedName>
        <fullName evidence="2">F-box/FBD/LRR-repeat protein At1g13570-like</fullName>
    </submittedName>
</protein>
<dbReference type="GeneID" id="107800640"/>
<dbReference type="AlphaFoldDB" id="A0A1S4ARG3"/>
<organism evidence="1 2">
    <name type="scientific">Nicotiana tabacum</name>
    <name type="common">Common tobacco</name>
    <dbReference type="NCBI Taxonomy" id="4097"/>
    <lineage>
        <taxon>Eukaryota</taxon>
        <taxon>Viridiplantae</taxon>
        <taxon>Streptophyta</taxon>
        <taxon>Embryophyta</taxon>
        <taxon>Tracheophyta</taxon>
        <taxon>Spermatophyta</taxon>
        <taxon>Magnoliopsida</taxon>
        <taxon>eudicotyledons</taxon>
        <taxon>Gunneridae</taxon>
        <taxon>Pentapetalae</taxon>
        <taxon>asterids</taxon>
        <taxon>lamiids</taxon>
        <taxon>Solanales</taxon>
        <taxon>Solanaceae</taxon>
        <taxon>Nicotianoideae</taxon>
        <taxon>Nicotianeae</taxon>
        <taxon>Nicotiana</taxon>
    </lineage>
</organism>
<evidence type="ECO:0000313" key="2">
    <source>
        <dbReference type="RefSeq" id="XP_016479337.2"/>
    </source>
</evidence>
<dbReference type="PaxDb" id="4097-A0A1S4ARG3"/>
<name>A0A1S4ARG3_TOBAC</name>
<reference evidence="1" key="1">
    <citation type="journal article" date="2014" name="Nat. Commun.">
        <title>The tobacco genome sequence and its comparison with those of tomato and potato.</title>
        <authorList>
            <person name="Sierro N."/>
            <person name="Battey J.N."/>
            <person name="Ouadi S."/>
            <person name="Bakaher N."/>
            <person name="Bovet L."/>
            <person name="Willig A."/>
            <person name="Goepfert S."/>
            <person name="Peitsch M.C."/>
            <person name="Ivanov N.V."/>
        </authorList>
    </citation>
    <scope>NUCLEOTIDE SEQUENCE [LARGE SCALE GENOMIC DNA]</scope>
</reference>
<dbReference type="KEGG" id="nta:107800640"/>
<gene>
    <name evidence="2" type="primary">LOC107800640</name>
</gene>
<dbReference type="OrthoDB" id="1503514at2759"/>
<dbReference type="RefSeq" id="XP_016479337.1">
    <property type="nucleotide sequence ID" value="XM_016623851.1"/>
</dbReference>
<sequence length="415" mass="46925">MPIREAVRTIVLSKKWRYYYLNIPQLVFDDQFCKELDDFSVNKGANIYALKFYQFDEIITKSLMLHPGGLERFKVCIPFNPSPVVPYVNKWILCLSFRKIKELTLIYKKVYTDHHHKLPPSFFSCLHLTSLKLINFVRSPPLEFKGFPNLRHLILSGVDFTNNCFESFISSCPILKRLFLGGCSGIHHFNISGSKLQRLFTKADDNFKSISLEKAPNLSEVYVSLGGVVKGPEENGVFDLVSFIGSLPEVKVLSVDSKFLQLLAETPVPPMLSTSPLSLKIIKLKGVNFMDFGQISLAASLIRRATNLQELHIEASTVKLNQEQVSGYLELLDCITFPLSKLHLVKLTNISAFDPEFGFIRFLLLSSPSLVTMSILEHPQLEAEKALNIVRKLLQLRPPSAASIDFSRGSKNLKK</sequence>
<keyword evidence="1" id="KW-1185">Reference proteome</keyword>
<accession>A0A1S4ARG3</accession>
<dbReference type="Proteomes" id="UP000790787">
    <property type="component" value="Chromosome 20"/>
</dbReference>
<proteinExistence type="predicted"/>
<evidence type="ECO:0000313" key="1">
    <source>
        <dbReference type="Proteomes" id="UP000790787"/>
    </source>
</evidence>
<reference evidence="2" key="2">
    <citation type="submission" date="2025-08" db="UniProtKB">
        <authorList>
            <consortium name="RefSeq"/>
        </authorList>
    </citation>
    <scope>IDENTIFICATION</scope>
    <source>
        <tissue evidence="2">Leaf</tissue>
    </source>
</reference>